<dbReference type="RefSeq" id="WP_096352977.1">
    <property type="nucleotide sequence ID" value="NZ_AP017313.1"/>
</dbReference>
<protein>
    <submittedName>
        <fullName evidence="1">Uncharacterized protein</fullName>
    </submittedName>
</protein>
<dbReference type="OrthoDB" id="772872at2"/>
<keyword evidence="2" id="KW-1185">Reference proteome</keyword>
<proteinExistence type="predicted"/>
<accession>A0A0X8X356</accession>
<evidence type="ECO:0000313" key="1">
    <source>
        <dbReference type="EMBL" id="BAU54870.1"/>
    </source>
</evidence>
<evidence type="ECO:0000313" key="2">
    <source>
        <dbReference type="Proteomes" id="UP000218263"/>
    </source>
</evidence>
<name>A0A0X8X356_9SPHI</name>
<sequence length="80" mass="9419">MPKYCFRKVYFICTNKQVIEPAIKSAVAYKDKDYAGILLDQKDKSVKMWDVNKPPKTYSVEGFYLVHERLFDELLKAHSK</sequence>
<dbReference type="EMBL" id="AP017313">
    <property type="protein sequence ID" value="BAU54870.1"/>
    <property type="molecule type" value="Genomic_DNA"/>
</dbReference>
<reference evidence="1 2" key="1">
    <citation type="submission" date="2015-12" db="EMBL/GenBank/DDBJ databases">
        <title>Genome sequence of Mucilaginibacter gotjawali.</title>
        <authorList>
            <person name="Lee J.S."/>
            <person name="Lee K.C."/>
            <person name="Kim K.K."/>
            <person name="Lee B.W."/>
        </authorList>
    </citation>
    <scope>NUCLEOTIDE SEQUENCE [LARGE SCALE GENOMIC DNA]</scope>
    <source>
        <strain evidence="1 2">SA3-7</strain>
    </source>
</reference>
<organism evidence="1 2">
    <name type="scientific">Mucilaginibacter gotjawali</name>
    <dbReference type="NCBI Taxonomy" id="1550579"/>
    <lineage>
        <taxon>Bacteria</taxon>
        <taxon>Pseudomonadati</taxon>
        <taxon>Bacteroidota</taxon>
        <taxon>Sphingobacteriia</taxon>
        <taxon>Sphingobacteriales</taxon>
        <taxon>Sphingobacteriaceae</taxon>
        <taxon>Mucilaginibacter</taxon>
    </lineage>
</organism>
<dbReference type="Proteomes" id="UP000218263">
    <property type="component" value="Chromosome"/>
</dbReference>
<dbReference type="KEGG" id="mgot:MgSA37_03049"/>
<dbReference type="AlphaFoldDB" id="A0A0X8X356"/>
<gene>
    <name evidence="1" type="ORF">MgSA37_03049</name>
</gene>